<dbReference type="EMBL" id="FOGQ01000001">
    <property type="protein sequence ID" value="SER52562.1"/>
    <property type="molecule type" value="Genomic_DNA"/>
</dbReference>
<feature type="signal peptide" evidence="3">
    <location>
        <begin position="1"/>
        <end position="30"/>
    </location>
</feature>
<feature type="chain" id="PRO_5011452103" evidence="3">
    <location>
        <begin position="31"/>
        <end position="334"/>
    </location>
</feature>
<evidence type="ECO:0000256" key="1">
    <source>
        <dbReference type="SAM" id="MobiDB-lite"/>
    </source>
</evidence>
<protein>
    <submittedName>
        <fullName evidence="4">Uncharacterized protein</fullName>
    </submittedName>
</protein>
<evidence type="ECO:0000313" key="4">
    <source>
        <dbReference type="EMBL" id="SER52562.1"/>
    </source>
</evidence>
<evidence type="ECO:0000256" key="2">
    <source>
        <dbReference type="SAM" id="Phobius"/>
    </source>
</evidence>
<organism evidence="4 5">
    <name type="scientific">Corynebacterium cystitidis DSM 20524</name>
    <dbReference type="NCBI Taxonomy" id="1121357"/>
    <lineage>
        <taxon>Bacteria</taxon>
        <taxon>Bacillati</taxon>
        <taxon>Actinomycetota</taxon>
        <taxon>Actinomycetes</taxon>
        <taxon>Mycobacteriales</taxon>
        <taxon>Corynebacteriaceae</taxon>
        <taxon>Corynebacterium</taxon>
    </lineage>
</organism>
<keyword evidence="2" id="KW-0812">Transmembrane</keyword>
<keyword evidence="2" id="KW-1133">Transmembrane helix</keyword>
<feature type="transmembrane region" description="Helical" evidence="2">
    <location>
        <begin position="303"/>
        <end position="326"/>
    </location>
</feature>
<accession>A0A1H9PWK9</accession>
<dbReference type="PROSITE" id="PS51257">
    <property type="entry name" value="PROKAR_LIPOPROTEIN"/>
    <property type="match status" value="1"/>
</dbReference>
<keyword evidence="5" id="KW-1185">Reference proteome</keyword>
<sequence length="334" mass="34178">MTHRLRLGLAGLTFAAACGVVFPFTSVAHAQIPEGLDPAAVAAMIPSTISVPAGQTTSVDVGVPVNVSFSEAGWSISSAGTGVTVTAPNQPGSQVSVPVSAGGYSATITLVAEDTSGGGHAAGSAGAETTPEQVDQPGAGSAGGHGGAASSGEAAPTPPRQPAAPVETAQAERMYFDGEIQDNVLTVSVSVTEAVDLARLASGNAEGLKVRYLDINGQIIEGVQRDIDMGARTMTLTYPEGQTPDNPFIIEVVRDDTVAKYIVTITATNVPVAQPNSNGGETGTYADVAQGAEEARQNNESNWVWWALLTGAIVVLAAIVAITFAVRKRSRRRR</sequence>
<dbReference type="Proteomes" id="UP000198929">
    <property type="component" value="Unassembled WGS sequence"/>
</dbReference>
<gene>
    <name evidence="4" type="ORF">SAMN05661109_00488</name>
</gene>
<dbReference type="RefSeq" id="WP_231910187.1">
    <property type="nucleotide sequence ID" value="NZ_CP047199.1"/>
</dbReference>
<dbReference type="AlphaFoldDB" id="A0A1H9PWK9"/>
<keyword evidence="3" id="KW-0732">Signal</keyword>
<feature type="compositionally biased region" description="Gly residues" evidence="1">
    <location>
        <begin position="140"/>
        <end position="149"/>
    </location>
</feature>
<keyword evidence="2" id="KW-0472">Membrane</keyword>
<name>A0A1H9PWK9_9CORY</name>
<feature type="region of interest" description="Disordered" evidence="1">
    <location>
        <begin position="115"/>
        <end position="168"/>
    </location>
</feature>
<dbReference type="STRING" id="1121357.SAMN05661109_00488"/>
<reference evidence="5" key="1">
    <citation type="submission" date="2016-10" db="EMBL/GenBank/DDBJ databases">
        <authorList>
            <person name="Varghese N."/>
            <person name="Submissions S."/>
        </authorList>
    </citation>
    <scope>NUCLEOTIDE SEQUENCE [LARGE SCALE GENOMIC DNA]</scope>
    <source>
        <strain evidence="5">DSM 20524</strain>
    </source>
</reference>
<evidence type="ECO:0000313" key="5">
    <source>
        <dbReference type="Proteomes" id="UP000198929"/>
    </source>
</evidence>
<proteinExistence type="predicted"/>
<evidence type="ECO:0000256" key="3">
    <source>
        <dbReference type="SAM" id="SignalP"/>
    </source>
</evidence>